<keyword evidence="5 7" id="KW-0472">Membrane</keyword>
<evidence type="ECO:0000313" key="11">
    <source>
        <dbReference type="EMBL" id="NOU58668.1"/>
    </source>
</evidence>
<proteinExistence type="inferred from homology"/>
<protein>
    <submittedName>
        <fullName evidence="11">SusC/RagA family TonB-linked outer membrane protein</fullName>
    </submittedName>
</protein>
<comment type="similarity">
    <text evidence="7">Belongs to the TonB-dependent receptor family.</text>
</comment>
<dbReference type="Gene3D" id="2.60.40.1120">
    <property type="entry name" value="Carboxypeptidase-like, regulatory domain"/>
    <property type="match status" value="1"/>
</dbReference>
<dbReference type="Pfam" id="PF07715">
    <property type="entry name" value="Plug"/>
    <property type="match status" value="1"/>
</dbReference>
<reference evidence="11 12" key="1">
    <citation type="submission" date="2018-12" db="EMBL/GenBank/DDBJ databases">
        <title>Marinifilum JC070 sp. nov., a marine bacterium isolated from Yongle Blue Hole in the South China Sea.</title>
        <authorList>
            <person name="Fu T."/>
        </authorList>
    </citation>
    <scope>NUCLEOTIDE SEQUENCE [LARGE SCALE GENOMIC DNA]</scope>
    <source>
        <strain evidence="11 12">JC070</strain>
    </source>
</reference>
<evidence type="ECO:0000313" key="12">
    <source>
        <dbReference type="Proteomes" id="UP000732105"/>
    </source>
</evidence>
<dbReference type="InterPro" id="IPR039426">
    <property type="entry name" value="TonB-dep_rcpt-like"/>
</dbReference>
<evidence type="ECO:0000256" key="5">
    <source>
        <dbReference type="ARBA" id="ARBA00023136"/>
    </source>
</evidence>
<keyword evidence="3 7" id="KW-1134">Transmembrane beta strand</keyword>
<dbReference type="NCBIfam" id="TIGR04057">
    <property type="entry name" value="SusC_RagA_signa"/>
    <property type="match status" value="1"/>
</dbReference>
<dbReference type="PROSITE" id="PS52016">
    <property type="entry name" value="TONB_DEPENDENT_REC_3"/>
    <property type="match status" value="1"/>
</dbReference>
<evidence type="ECO:0000256" key="9">
    <source>
        <dbReference type="SAM" id="SignalP"/>
    </source>
</evidence>
<evidence type="ECO:0000256" key="2">
    <source>
        <dbReference type="ARBA" id="ARBA00022448"/>
    </source>
</evidence>
<dbReference type="InterPro" id="IPR012910">
    <property type="entry name" value="Plug_dom"/>
</dbReference>
<evidence type="ECO:0000256" key="7">
    <source>
        <dbReference type="PROSITE-ProRule" id="PRU01360"/>
    </source>
</evidence>
<evidence type="ECO:0000256" key="6">
    <source>
        <dbReference type="ARBA" id="ARBA00023237"/>
    </source>
</evidence>
<dbReference type="InterPro" id="IPR008969">
    <property type="entry name" value="CarboxyPept-like_regulatory"/>
</dbReference>
<evidence type="ECO:0000256" key="4">
    <source>
        <dbReference type="ARBA" id="ARBA00022692"/>
    </source>
</evidence>
<evidence type="ECO:0000256" key="1">
    <source>
        <dbReference type="ARBA" id="ARBA00004571"/>
    </source>
</evidence>
<sequence>MVRIYLIALLVLLQFQLFAQGLTVAGTVTDAGDKLGIPGVTVLEKGTSNGVTTDFDGKFTLKVSKANAELMFSFIGYETQFIPVKGQKVINVQLKSADQKLNEVVVLGYGSVKSREAVVGSVEQVKSDELLKHSNAQSVDQMLEGQVAGVYLESDDGNPNSPVKVRIRGNNSLPDLGSNITASSEPLYILDGVPLVDALNPNVDQKSGAAADDQIVINPLALINPEDIESVSILKDASAAAIYGANAANGVVIITTKKGVKGKTRVNISHKTLLSTPINKIEYLNTDQYVELATEYYRNSGYSEESIPEEVGRTDVYTNWRDLTLQNSVAHQTNLNISGGSDKTTYRLSFGYKDNETTTKGNDSESIISRLSLDTELAKGVRLSYSGGISSFKSEKYAAFATYAYKPNIPVYDEEGKYTQMETYANPLADLAQNTNESEKFYSNNSLNLKVKISKNFSSSSMFGLDYTNTKQYSFYSKENGRGRKKNGVIKEKRTENNNWVTYTQLEYNGSVKKHSFGATAGIQLKHDERNQTSVSEENLVSEKIRIPGNGDDEDSSVSSSESESAMRSYYGRFNYDFGKKYFLSMNFRSDASSYFGGDQKVENFASIGGSWIISKENFWIENDIINFVKLKSSFGKLGNAKVGSYSARGLYSYSTSSSYNGKLIAQPYAAPNEDLGWQQSYKFNAGLIVKFLRKFTLETEYYNNKTKDGILSLNVVPETGWNIISVNTADLTNYGLEFTLKASNIMLGKVQWNSNFNIGFNKSRLDKLALYSERFVSGTAGLIVGESTSLIMGNVYAGVDANTGDPQWKMKDGSITKDPSDLSGVDNKQIIGKSNPDFTGGFSNNFNYKGFNLSFMIAFEYGADKMMPYPARDMENIKTLNIYNKSVNLLDRWQKPGDRTDIPRLDKDIKYNAYSTRFLFDQSNVSVRSIALHYNLPKSLCSSMRLANASLGVNVSNVYTWYKEGGKSGRNGLAEYRYPFPQSRTVAFQLKLGI</sequence>
<comment type="caution">
    <text evidence="11">The sequence shown here is derived from an EMBL/GenBank/DDBJ whole genome shotgun (WGS) entry which is preliminary data.</text>
</comment>
<dbReference type="SUPFAM" id="SSF49464">
    <property type="entry name" value="Carboxypeptidase regulatory domain-like"/>
    <property type="match status" value="1"/>
</dbReference>
<dbReference type="InterPro" id="IPR037066">
    <property type="entry name" value="Plug_dom_sf"/>
</dbReference>
<feature type="chain" id="PRO_5046246640" evidence="9">
    <location>
        <begin position="20"/>
        <end position="995"/>
    </location>
</feature>
<evidence type="ECO:0000256" key="3">
    <source>
        <dbReference type="ARBA" id="ARBA00022452"/>
    </source>
</evidence>
<keyword evidence="12" id="KW-1185">Reference proteome</keyword>
<evidence type="ECO:0000259" key="10">
    <source>
        <dbReference type="Pfam" id="PF07715"/>
    </source>
</evidence>
<dbReference type="Proteomes" id="UP000732105">
    <property type="component" value="Unassembled WGS sequence"/>
</dbReference>
<name>A0ABX1WRH2_9BACT</name>
<dbReference type="InterPro" id="IPR023996">
    <property type="entry name" value="TonB-dep_OMP_SusC/RagA"/>
</dbReference>
<dbReference type="Gene3D" id="2.170.130.10">
    <property type="entry name" value="TonB-dependent receptor, plug domain"/>
    <property type="match status" value="1"/>
</dbReference>
<evidence type="ECO:0000256" key="8">
    <source>
        <dbReference type="SAM" id="MobiDB-lite"/>
    </source>
</evidence>
<dbReference type="RefSeq" id="WP_171593935.1">
    <property type="nucleotide sequence ID" value="NZ_RZNH01000002.1"/>
</dbReference>
<accession>A0ABX1WRH2</accession>
<gene>
    <name evidence="11" type="ORF">ELS83_02475</name>
</gene>
<feature type="domain" description="TonB-dependent receptor plug" evidence="10">
    <location>
        <begin position="118"/>
        <end position="251"/>
    </location>
</feature>
<dbReference type="InterPro" id="IPR036942">
    <property type="entry name" value="Beta-barrel_TonB_sf"/>
</dbReference>
<keyword evidence="6 7" id="KW-0998">Cell outer membrane</keyword>
<dbReference type="Gene3D" id="2.40.170.20">
    <property type="entry name" value="TonB-dependent receptor, beta-barrel domain"/>
    <property type="match status" value="1"/>
</dbReference>
<keyword evidence="2 7" id="KW-0813">Transport</keyword>
<comment type="subcellular location">
    <subcellularLocation>
        <location evidence="1 7">Cell outer membrane</location>
        <topology evidence="1 7">Multi-pass membrane protein</topology>
    </subcellularLocation>
</comment>
<dbReference type="EMBL" id="RZNH01000002">
    <property type="protein sequence ID" value="NOU58668.1"/>
    <property type="molecule type" value="Genomic_DNA"/>
</dbReference>
<dbReference type="Pfam" id="PF13715">
    <property type="entry name" value="CarbopepD_reg_2"/>
    <property type="match status" value="1"/>
</dbReference>
<keyword evidence="9" id="KW-0732">Signal</keyword>
<dbReference type="InterPro" id="IPR023997">
    <property type="entry name" value="TonB-dep_OMP_SusC/RagA_CS"/>
</dbReference>
<feature type="signal peptide" evidence="9">
    <location>
        <begin position="1"/>
        <end position="19"/>
    </location>
</feature>
<dbReference type="SUPFAM" id="SSF56935">
    <property type="entry name" value="Porins"/>
    <property type="match status" value="1"/>
</dbReference>
<feature type="region of interest" description="Disordered" evidence="8">
    <location>
        <begin position="528"/>
        <end position="562"/>
    </location>
</feature>
<dbReference type="NCBIfam" id="TIGR04056">
    <property type="entry name" value="OMP_RagA_SusC"/>
    <property type="match status" value="1"/>
</dbReference>
<organism evidence="11 12">
    <name type="scientific">Marinifilum caeruleilacunae</name>
    <dbReference type="NCBI Taxonomy" id="2499076"/>
    <lineage>
        <taxon>Bacteria</taxon>
        <taxon>Pseudomonadati</taxon>
        <taxon>Bacteroidota</taxon>
        <taxon>Bacteroidia</taxon>
        <taxon>Marinilabiliales</taxon>
        <taxon>Marinifilaceae</taxon>
    </lineage>
</organism>
<keyword evidence="4 7" id="KW-0812">Transmembrane</keyword>